<dbReference type="EMBL" id="VUNR01000006">
    <property type="protein sequence ID" value="MSU08340.1"/>
    <property type="molecule type" value="Genomic_DNA"/>
</dbReference>
<feature type="domain" description="Metallo-beta-lactamase" evidence="2">
    <location>
        <begin position="58"/>
        <end position="274"/>
    </location>
</feature>
<evidence type="ECO:0000256" key="1">
    <source>
        <dbReference type="SAM" id="SignalP"/>
    </source>
</evidence>
<feature type="chain" id="PRO_5039028099" evidence="1">
    <location>
        <begin position="19"/>
        <end position="321"/>
    </location>
</feature>
<dbReference type="CDD" id="cd07731">
    <property type="entry name" value="ComA-like_MBL-fold"/>
    <property type="match status" value="1"/>
</dbReference>
<proteinExistence type="predicted"/>
<dbReference type="GO" id="GO:0016787">
    <property type="term" value="F:hydrolase activity"/>
    <property type="evidence" value="ECO:0007669"/>
    <property type="project" value="UniProtKB-KW"/>
</dbReference>
<dbReference type="Pfam" id="PF00753">
    <property type="entry name" value="Lactamase_B"/>
    <property type="match status" value="1"/>
</dbReference>
<dbReference type="InterPro" id="IPR035681">
    <property type="entry name" value="ComA-like_MBL"/>
</dbReference>
<feature type="signal peptide" evidence="1">
    <location>
        <begin position="1"/>
        <end position="18"/>
    </location>
</feature>
<comment type="caution">
    <text evidence="3">The sequence shown here is derived from an EMBL/GenBank/DDBJ whole genome shotgun (WGS) entry which is preliminary data.</text>
</comment>
<sequence length="321" mass="33629">MSSFICCLLLACTLFLTGCGGQGTSGSAGGSGAGQEAKAAEAKAAGNSLTVKVLDVGQGDAILIQTGSQTILVDTGDDKYYEDGKKGKVNNQLFEELQKANVTAIDKLVLTHAHADHIGKAAQVIEKYGVKELVYNGIPSTNKYFVNALKAAKAQGTKQVKVKAGDVLDFGSGVTYEVFSPTAQQIKDDTAAIKAGEKPEINDQSVVGRLSFGSFAMLLTGDAESPVEKQMAASYGSKLQCQILKSGHHGSKSSSSKELLQAVKPEAVVISAGANNQYGHPHDVTLNKYKKQGIKQIYRTDQNGTVTIASDGKGYSVSCGK</sequence>
<dbReference type="AlphaFoldDB" id="A0A6I2UFE3"/>
<accession>A0A6I2UFE3</accession>
<dbReference type="SMART" id="SM00849">
    <property type="entry name" value="Lactamase_B"/>
    <property type="match status" value="1"/>
</dbReference>
<dbReference type="Gene3D" id="3.60.15.10">
    <property type="entry name" value="Ribonuclease Z/Hydroxyacylglutathione hydrolase-like"/>
    <property type="match status" value="1"/>
</dbReference>
<dbReference type="InterPro" id="IPR001279">
    <property type="entry name" value="Metallo-B-lactamas"/>
</dbReference>
<dbReference type="SUPFAM" id="SSF56281">
    <property type="entry name" value="Metallo-hydrolase/oxidoreductase"/>
    <property type="match status" value="1"/>
</dbReference>
<keyword evidence="4" id="KW-1185">Reference proteome</keyword>
<dbReference type="PANTHER" id="PTHR30619:SF1">
    <property type="entry name" value="RECOMBINATION PROTEIN 2"/>
    <property type="match status" value="1"/>
</dbReference>
<dbReference type="Proteomes" id="UP000433181">
    <property type="component" value="Unassembled WGS sequence"/>
</dbReference>
<protein>
    <submittedName>
        <fullName evidence="3">MBL fold metallo-hydrolase</fullName>
    </submittedName>
</protein>
<evidence type="ECO:0000313" key="3">
    <source>
        <dbReference type="EMBL" id="MSU08340.1"/>
    </source>
</evidence>
<dbReference type="InterPro" id="IPR052159">
    <property type="entry name" value="Competence_DNA_uptake"/>
</dbReference>
<name>A0A6I2UFE3_9FIRM</name>
<organism evidence="3 4">
    <name type="scientific">Anaerovibrio slackiae</name>
    <dbReference type="NCBI Taxonomy" id="2652309"/>
    <lineage>
        <taxon>Bacteria</taxon>
        <taxon>Bacillati</taxon>
        <taxon>Bacillota</taxon>
        <taxon>Negativicutes</taxon>
        <taxon>Selenomonadales</taxon>
        <taxon>Selenomonadaceae</taxon>
        <taxon>Anaerovibrio</taxon>
    </lineage>
</organism>
<keyword evidence="3" id="KW-0378">Hydrolase</keyword>
<dbReference type="PANTHER" id="PTHR30619">
    <property type="entry name" value="DNA INTERNALIZATION/COMPETENCE PROTEIN COMEC/REC2"/>
    <property type="match status" value="1"/>
</dbReference>
<evidence type="ECO:0000313" key="4">
    <source>
        <dbReference type="Proteomes" id="UP000433181"/>
    </source>
</evidence>
<reference evidence="3 4" key="1">
    <citation type="submission" date="2019-08" db="EMBL/GenBank/DDBJ databases">
        <title>In-depth cultivation of the pig gut microbiome towards novel bacterial diversity and tailored functional studies.</title>
        <authorList>
            <person name="Wylensek D."/>
            <person name="Hitch T.C.A."/>
            <person name="Clavel T."/>
        </authorList>
    </citation>
    <scope>NUCLEOTIDE SEQUENCE [LARGE SCALE GENOMIC DNA]</scope>
    <source>
        <strain evidence="3 4">WCA-693-APC-5D-A</strain>
    </source>
</reference>
<keyword evidence="1" id="KW-0732">Signal</keyword>
<dbReference type="InterPro" id="IPR036866">
    <property type="entry name" value="RibonucZ/Hydroxyglut_hydro"/>
</dbReference>
<evidence type="ECO:0000259" key="2">
    <source>
        <dbReference type="SMART" id="SM00849"/>
    </source>
</evidence>
<gene>
    <name evidence="3" type="ORF">FYJ84_04960</name>
</gene>